<dbReference type="AlphaFoldDB" id="A0A3B0YGG7"/>
<evidence type="ECO:0000313" key="1">
    <source>
        <dbReference type="EMBL" id="VAW67446.1"/>
    </source>
</evidence>
<gene>
    <name evidence="1" type="ORF">MNBD_GAMMA09-2760</name>
</gene>
<accession>A0A3B0YGG7</accession>
<reference evidence="1" key="1">
    <citation type="submission" date="2018-06" db="EMBL/GenBank/DDBJ databases">
        <authorList>
            <person name="Zhirakovskaya E."/>
        </authorList>
    </citation>
    <scope>NUCLEOTIDE SEQUENCE</scope>
</reference>
<feature type="non-terminal residue" evidence="1">
    <location>
        <position position="40"/>
    </location>
</feature>
<proteinExistence type="predicted"/>
<dbReference type="PROSITE" id="PS51318">
    <property type="entry name" value="TAT"/>
    <property type="match status" value="1"/>
</dbReference>
<name>A0A3B0YGG7_9ZZZZ</name>
<sequence length="40" mass="4241">MEKQRRQFLTQLSSQLVGLGSLAAAPVIVQAAKSAQNAQT</sequence>
<dbReference type="InterPro" id="IPR006311">
    <property type="entry name" value="TAT_signal"/>
</dbReference>
<dbReference type="EMBL" id="UOFI01000098">
    <property type="protein sequence ID" value="VAW67446.1"/>
    <property type="molecule type" value="Genomic_DNA"/>
</dbReference>
<protein>
    <submittedName>
        <fullName evidence="1">Uncharacterized protein</fullName>
    </submittedName>
</protein>
<organism evidence="1">
    <name type="scientific">hydrothermal vent metagenome</name>
    <dbReference type="NCBI Taxonomy" id="652676"/>
    <lineage>
        <taxon>unclassified sequences</taxon>
        <taxon>metagenomes</taxon>
        <taxon>ecological metagenomes</taxon>
    </lineage>
</organism>